<dbReference type="Proteomes" id="UP000564806">
    <property type="component" value="Unassembled WGS sequence"/>
</dbReference>
<dbReference type="InterPro" id="IPR000253">
    <property type="entry name" value="FHA_dom"/>
</dbReference>
<feature type="region of interest" description="Disordered" evidence="1">
    <location>
        <begin position="403"/>
        <end position="424"/>
    </location>
</feature>
<dbReference type="EMBL" id="JABWCS010000196">
    <property type="protein sequence ID" value="NUU60005.1"/>
    <property type="molecule type" value="Genomic_DNA"/>
</dbReference>
<feature type="domain" description="FHA" evidence="3">
    <location>
        <begin position="473"/>
        <end position="523"/>
    </location>
</feature>
<dbReference type="InterPro" id="IPR008984">
    <property type="entry name" value="SMAD_FHA_dom_sf"/>
</dbReference>
<dbReference type="CDD" id="cd00060">
    <property type="entry name" value="FHA"/>
    <property type="match status" value="1"/>
</dbReference>
<reference evidence="4" key="1">
    <citation type="submission" date="2020-06" db="EMBL/GenBank/DDBJ databases">
        <title>Paenibacillus sp. nov., isolated from soil.</title>
        <authorList>
            <person name="Seo Y.L."/>
        </authorList>
    </citation>
    <scope>NUCLEOTIDE SEQUENCE [LARGE SCALE GENOMIC DNA]</scope>
    <source>
        <strain evidence="4">JW14</strain>
    </source>
</reference>
<keyword evidence="2" id="KW-0472">Membrane</keyword>
<evidence type="ECO:0000256" key="1">
    <source>
        <dbReference type="SAM" id="MobiDB-lite"/>
    </source>
</evidence>
<gene>
    <name evidence="4" type="ORF">HPT30_06555</name>
</gene>
<dbReference type="SMART" id="SM00240">
    <property type="entry name" value="FHA"/>
    <property type="match status" value="1"/>
</dbReference>
<protein>
    <submittedName>
        <fullName evidence="4">FHA domain-containing protein</fullName>
    </submittedName>
</protein>
<evidence type="ECO:0000313" key="5">
    <source>
        <dbReference type="Proteomes" id="UP000564806"/>
    </source>
</evidence>
<organism evidence="4 5">
    <name type="scientific">Paenibacillus agri</name>
    <dbReference type="NCBI Taxonomy" id="2744309"/>
    <lineage>
        <taxon>Bacteria</taxon>
        <taxon>Bacillati</taxon>
        <taxon>Bacillota</taxon>
        <taxon>Bacilli</taxon>
        <taxon>Bacillales</taxon>
        <taxon>Paenibacillaceae</taxon>
        <taxon>Paenibacillus</taxon>
    </lineage>
</organism>
<keyword evidence="2" id="KW-0812">Transmembrane</keyword>
<comment type="caution">
    <text evidence="4">The sequence shown here is derived from an EMBL/GenBank/DDBJ whole genome shotgun (WGS) entry which is preliminary data.</text>
</comment>
<dbReference type="SUPFAM" id="SSF49879">
    <property type="entry name" value="SMAD/FHA domain"/>
    <property type="match status" value="1"/>
</dbReference>
<dbReference type="PROSITE" id="PS50006">
    <property type="entry name" value="FHA_DOMAIN"/>
    <property type="match status" value="1"/>
</dbReference>
<dbReference type="AlphaFoldDB" id="A0A850EFT4"/>
<feature type="compositionally biased region" description="Polar residues" evidence="1">
    <location>
        <begin position="403"/>
        <end position="412"/>
    </location>
</feature>
<dbReference type="Gene3D" id="2.60.200.20">
    <property type="match status" value="1"/>
</dbReference>
<feature type="region of interest" description="Disordered" evidence="1">
    <location>
        <begin position="216"/>
        <end position="244"/>
    </location>
</feature>
<feature type="transmembrane region" description="Helical" evidence="2">
    <location>
        <begin position="314"/>
        <end position="334"/>
    </location>
</feature>
<evidence type="ECO:0000313" key="4">
    <source>
        <dbReference type="EMBL" id="NUU60005.1"/>
    </source>
</evidence>
<dbReference type="Pfam" id="PF19909">
    <property type="entry name" value="DUF6382"/>
    <property type="match status" value="1"/>
</dbReference>
<evidence type="ECO:0000256" key="2">
    <source>
        <dbReference type="SAM" id="Phobius"/>
    </source>
</evidence>
<sequence length="549" mass="61229">MFGLTRDFMQKDGISMMLGVSEGLRAERLNMVQVRMLMNSDIPHHLRLQLKEIDLKVTLEYGLSRKKMLSHLLKGEKLSMATLFGLLLQVAQAIEEGRLYMLNAEQYALHEDYIFVEGSLQSGKVYLTYVPLLSPEKVISTGQGCRSLIMTLMASVKELEGDGVQRLLQCCGEEDFSPARLKKLLAELLTEGEVVKAYPTIDRESNILSFRRLEDPEPSRLSDEPLRSPSSIRGPDKKAGLQDSMRATAEPISAPWTGGYTAFQRSQEATSSGFTEEEETQQASSPYRTYIVLGCLLGDALLWKFLYMSDPTTLWLAVCGILTLFLAIICWLVWTGKLKLGKKEDEDEPDAEEIVRGMSFKEPDRDFGRISGRNFAKESMNAGLSPPVSKVEPLRIRQVMDNSQSGLNQKGSANEFPASGSLPSSATVLLSPDNAPEKNAAMDKHRRAAPYLERCDHNNSGPTERIELDRASFIIGRSEEVAQYVEKSEGTSRVHAEILKSPTGYVIKDLDSRNGTLLQGEAMIPYKEYPLMEGTVFTIVKGNYIFHTA</sequence>
<evidence type="ECO:0000259" key="3">
    <source>
        <dbReference type="PROSITE" id="PS50006"/>
    </source>
</evidence>
<accession>A0A850EFT4</accession>
<proteinExistence type="predicted"/>
<feature type="compositionally biased region" description="Basic and acidic residues" evidence="1">
    <location>
        <begin position="216"/>
        <end position="226"/>
    </location>
</feature>
<dbReference type="Pfam" id="PF00498">
    <property type="entry name" value="FHA"/>
    <property type="match status" value="1"/>
</dbReference>
<dbReference type="InterPro" id="IPR045962">
    <property type="entry name" value="DUF6382"/>
</dbReference>
<dbReference type="RefSeq" id="WP_175370626.1">
    <property type="nucleotide sequence ID" value="NZ_JABWCS010000196.1"/>
</dbReference>
<keyword evidence="2" id="KW-1133">Transmembrane helix</keyword>
<name>A0A850EFT4_9BACL</name>
<keyword evidence="5" id="KW-1185">Reference proteome</keyword>